<reference evidence="5" key="1">
    <citation type="submission" date="2016-04" db="EMBL/GenBank/DDBJ databases">
        <title>Comparative genomics of biotechnologically important yeasts.</title>
        <authorList>
            <consortium name="DOE Joint Genome Institute"/>
            <person name="Riley R."/>
            <person name="Haridas S."/>
            <person name="Wolfe K.H."/>
            <person name="Lopes M.R."/>
            <person name="Hittinger C.T."/>
            <person name="Goker M."/>
            <person name="Salamov A."/>
            <person name="Wisecaver J."/>
            <person name="Long T.M."/>
            <person name="Aerts A.L."/>
            <person name="Barry K."/>
            <person name="Choi C."/>
            <person name="Clum A."/>
            <person name="Coughlan A.Y."/>
            <person name="Deshpande S."/>
            <person name="Douglass A.P."/>
            <person name="Hanson S.J."/>
            <person name="Klenk H.-P."/>
            <person name="Labutti K."/>
            <person name="Lapidus A."/>
            <person name="Lindquist E."/>
            <person name="Lipzen A."/>
            <person name="Meier-Kolthoff J.P."/>
            <person name="Ohm R.A."/>
            <person name="Otillar R.P."/>
            <person name="Pangilinan J."/>
            <person name="Peng Y."/>
            <person name="Rokas A."/>
            <person name="Rosa C.A."/>
            <person name="Scheuner C."/>
            <person name="Sibirny A.A."/>
            <person name="Slot J.C."/>
            <person name="Stielow J.B."/>
            <person name="Sun H."/>
            <person name="Kurtzman C.P."/>
            <person name="Blackwell M."/>
            <person name="Grigoriev I.V."/>
            <person name="Jeffries T.W."/>
        </authorList>
    </citation>
    <scope>NUCLEOTIDE SEQUENCE [LARGE SCALE GENOMIC DNA]</scope>
    <source>
        <strain evidence="5">NRRL YB-2248</strain>
    </source>
</reference>
<organism evidence="4 5">
    <name type="scientific">[Candida] arabinofermentans NRRL YB-2248</name>
    <dbReference type="NCBI Taxonomy" id="983967"/>
    <lineage>
        <taxon>Eukaryota</taxon>
        <taxon>Fungi</taxon>
        <taxon>Dikarya</taxon>
        <taxon>Ascomycota</taxon>
        <taxon>Saccharomycotina</taxon>
        <taxon>Pichiomycetes</taxon>
        <taxon>Pichiales</taxon>
        <taxon>Pichiaceae</taxon>
        <taxon>Ogataea</taxon>
        <taxon>Ogataea/Candida clade</taxon>
    </lineage>
</organism>
<keyword evidence="5" id="KW-1185">Reference proteome</keyword>
<dbReference type="Pfam" id="PF03969">
    <property type="entry name" value="AFG1_ATPase"/>
    <property type="match status" value="1"/>
</dbReference>
<evidence type="ECO:0000313" key="5">
    <source>
        <dbReference type="Proteomes" id="UP000094801"/>
    </source>
</evidence>
<dbReference type="PANTHER" id="PTHR12169:SF2">
    <property type="entry name" value="AFG1P"/>
    <property type="match status" value="1"/>
</dbReference>
<keyword evidence="3" id="KW-0067">ATP-binding</keyword>
<dbReference type="NCBIfam" id="NF040713">
    <property type="entry name" value="ZapE"/>
    <property type="match status" value="1"/>
</dbReference>
<dbReference type="InterPro" id="IPR027417">
    <property type="entry name" value="P-loop_NTPase"/>
</dbReference>
<gene>
    <name evidence="4" type="ORF">CANARDRAFT_28458</name>
</gene>
<accession>A0A1E4T0C8</accession>
<proteinExistence type="inferred from homology"/>
<evidence type="ECO:0000256" key="3">
    <source>
        <dbReference type="ARBA" id="ARBA00022840"/>
    </source>
</evidence>
<evidence type="ECO:0000313" key="4">
    <source>
        <dbReference type="EMBL" id="ODV85161.1"/>
    </source>
</evidence>
<keyword evidence="2" id="KW-0547">Nucleotide-binding</keyword>
<dbReference type="PANTHER" id="PTHR12169">
    <property type="entry name" value="ATPASE N2B"/>
    <property type="match status" value="1"/>
</dbReference>
<comment type="similarity">
    <text evidence="1">Belongs to the AFG1 ATPase family.</text>
</comment>
<sequence>MFYIRRTVTTSLIAGRFVSSGPRGYDNRTPTLEGFSEGDSNLIVTDPLIIYRSYVARGILKEDLSQLRAAVEFQKLYFRLKDYKPDDKSIRVNQLIRELEIKFNPNRNDGLIFSTIGYKPKWYVNQNQKKRTALINVITDEDELENFPSPQGLLVNGEVGCGKSMLLDIFANSLPIDRKLRIHYNNFILWVYTEIHNIYERRKRSNQDNHTILSLENEFILFEVASRMISKHYVLMLDEFMLPDLASAKIIKILFTYFFKLGGVIVATSNRLPEELYSTDFNKTQFQTFERILKLRCQVFDMSSESDYRVILKDEKLIPYLVVRKHNNDHDQEWTNLINQHIDVSNTTPTSFTSYGRTINIPLHHEGAIMIDFDDLCKDSTYGPSDYISLASRYHTVIIDNIPVMTLKLKNEARRFITLLDSLYESRCRTLFRMDADPSELFFPYQDPSGTDFEEVKSNNLEIQEEEMFARTQLYLANPYRPNIQSYEEGENIFKQGSELGDSIEPGKLGPVASFKDSSKFTGEDEMFAYKRAVSRINEMAYSANWRLDGRWIPNDTSLRPWESSSEGKFEMADAVPHDPARIPGSGYEPGIGYTAEKALNEAREIKSYNFWGLGNWKNKANLTKDDIAKRWLKGATN</sequence>
<dbReference type="SUPFAM" id="SSF52540">
    <property type="entry name" value="P-loop containing nucleoside triphosphate hydrolases"/>
    <property type="match status" value="1"/>
</dbReference>
<evidence type="ECO:0000256" key="1">
    <source>
        <dbReference type="ARBA" id="ARBA00010322"/>
    </source>
</evidence>
<dbReference type="EMBL" id="KV453853">
    <property type="protein sequence ID" value="ODV85161.1"/>
    <property type="molecule type" value="Genomic_DNA"/>
</dbReference>
<dbReference type="InterPro" id="IPR005654">
    <property type="entry name" value="ATPase_AFG1-like"/>
</dbReference>
<dbReference type="AlphaFoldDB" id="A0A1E4T0C8"/>
<evidence type="ECO:0000256" key="2">
    <source>
        <dbReference type="ARBA" id="ARBA00022741"/>
    </source>
</evidence>
<dbReference type="GO" id="GO:0005739">
    <property type="term" value="C:mitochondrion"/>
    <property type="evidence" value="ECO:0007669"/>
    <property type="project" value="TreeGrafter"/>
</dbReference>
<dbReference type="Gene3D" id="3.40.50.300">
    <property type="entry name" value="P-loop containing nucleotide triphosphate hydrolases"/>
    <property type="match status" value="1"/>
</dbReference>
<dbReference type="GO" id="GO:0005524">
    <property type="term" value="F:ATP binding"/>
    <property type="evidence" value="ECO:0007669"/>
    <property type="project" value="UniProtKB-KW"/>
</dbReference>
<dbReference type="OrthoDB" id="548867at2759"/>
<dbReference type="Proteomes" id="UP000094801">
    <property type="component" value="Unassembled WGS sequence"/>
</dbReference>
<dbReference type="GO" id="GO:0016887">
    <property type="term" value="F:ATP hydrolysis activity"/>
    <property type="evidence" value="ECO:0007669"/>
    <property type="project" value="InterPro"/>
</dbReference>
<name>A0A1E4T0C8_9ASCO</name>
<evidence type="ECO:0008006" key="6">
    <source>
        <dbReference type="Google" id="ProtNLM"/>
    </source>
</evidence>
<protein>
    <recommendedName>
        <fullName evidence="6">AAA+ ATPase domain-containing protein</fullName>
    </recommendedName>
</protein>
<dbReference type="FunFam" id="3.40.50.300:FF:002222">
    <property type="entry name" value="AFG1-family ATPase, variant"/>
    <property type="match status" value="1"/>
</dbReference>